<evidence type="ECO:0000256" key="1">
    <source>
        <dbReference type="SAM" id="Phobius"/>
    </source>
</evidence>
<keyword evidence="1" id="KW-0812">Transmembrane</keyword>
<dbReference type="WBParaSite" id="L893_g222.t1">
    <property type="protein sequence ID" value="L893_g222.t1"/>
    <property type="gene ID" value="L893_g222"/>
</dbReference>
<feature type="transmembrane region" description="Helical" evidence="1">
    <location>
        <begin position="95"/>
        <end position="114"/>
    </location>
</feature>
<keyword evidence="1" id="KW-1133">Transmembrane helix</keyword>
<dbReference type="InterPro" id="IPR019422">
    <property type="entry name" value="7TM_GPCR_serpentine_rcpt_Srh"/>
</dbReference>
<feature type="transmembrane region" description="Helical" evidence="1">
    <location>
        <begin position="193"/>
        <end position="218"/>
    </location>
</feature>
<feature type="transmembrane region" description="Helical" evidence="1">
    <location>
        <begin position="51"/>
        <end position="74"/>
    </location>
</feature>
<feature type="transmembrane region" description="Helical" evidence="1">
    <location>
        <begin position="230"/>
        <end position="253"/>
    </location>
</feature>
<accession>A0A1I7Z2M8</accession>
<keyword evidence="1" id="KW-0472">Membrane</keyword>
<feature type="transmembrane region" description="Helical" evidence="1">
    <location>
        <begin position="147"/>
        <end position="172"/>
    </location>
</feature>
<sequence>MRHFSHFIIDEMGWNLAGNLLFTVAHPVPMMPAECFRMDGFIGRMLPEENVGVITFTLILLTTVNCGVGIILSFQFRYMSIAHGNRIAKIKPRWGYLYCVLVHLALSVPFIYVFPNWSINVADYPNKSQLPHTERLFCFNPQGPEKIAALGFLFAVFLFAVVSLIVFTTLCFRHLKLNVLFIEFETAKLQRALLGGLTILSAIPIVMGGIPLMIAIFFVGMIEWNYSREIAAICIVIILNHGTIYGVTTLLIFKAYRYQIRIMIVKVANKFVCVRNQQSLSKLLLCYRGGAVASSH</sequence>
<evidence type="ECO:0000313" key="2">
    <source>
        <dbReference type="Proteomes" id="UP000095287"/>
    </source>
</evidence>
<protein>
    <submittedName>
        <fullName evidence="3">G_PROTEIN_RECEP_F1_2 domain-containing protein</fullName>
    </submittedName>
</protein>
<evidence type="ECO:0000313" key="3">
    <source>
        <dbReference type="WBParaSite" id="L893_g222.t1"/>
    </source>
</evidence>
<feature type="transmembrane region" description="Helical" evidence="1">
    <location>
        <begin position="12"/>
        <end position="31"/>
    </location>
</feature>
<dbReference type="AlphaFoldDB" id="A0A1I7Z2M8"/>
<dbReference type="Pfam" id="PF10318">
    <property type="entry name" value="7TM_GPCR_Srh"/>
    <property type="match status" value="1"/>
</dbReference>
<organism evidence="2 3">
    <name type="scientific">Steinernema glaseri</name>
    <dbReference type="NCBI Taxonomy" id="37863"/>
    <lineage>
        <taxon>Eukaryota</taxon>
        <taxon>Metazoa</taxon>
        <taxon>Ecdysozoa</taxon>
        <taxon>Nematoda</taxon>
        <taxon>Chromadorea</taxon>
        <taxon>Rhabditida</taxon>
        <taxon>Tylenchina</taxon>
        <taxon>Panagrolaimomorpha</taxon>
        <taxon>Strongyloidoidea</taxon>
        <taxon>Steinernematidae</taxon>
        <taxon>Steinernema</taxon>
    </lineage>
</organism>
<dbReference type="Proteomes" id="UP000095287">
    <property type="component" value="Unplaced"/>
</dbReference>
<proteinExistence type="predicted"/>
<keyword evidence="2" id="KW-1185">Reference proteome</keyword>
<reference evidence="3" key="1">
    <citation type="submission" date="2016-11" db="UniProtKB">
        <authorList>
            <consortium name="WormBaseParasite"/>
        </authorList>
    </citation>
    <scope>IDENTIFICATION</scope>
</reference>
<name>A0A1I7Z2M8_9BILA</name>